<evidence type="ECO:0000313" key="4">
    <source>
        <dbReference type="Proteomes" id="UP000030748"/>
    </source>
</evidence>
<name>A0A022S1L8_ERYGU</name>
<dbReference type="AlphaFoldDB" id="A0A022S1L8"/>
<dbReference type="GO" id="GO:0006364">
    <property type="term" value="P:rRNA processing"/>
    <property type="evidence" value="ECO:0007669"/>
    <property type="project" value="InterPro"/>
</dbReference>
<reference evidence="3 4" key="1">
    <citation type="journal article" date="2013" name="Proc. Natl. Acad. Sci. U.S.A.">
        <title>Fine-scale variation in meiotic recombination in Mimulus inferred from population shotgun sequencing.</title>
        <authorList>
            <person name="Hellsten U."/>
            <person name="Wright K.M."/>
            <person name="Jenkins J."/>
            <person name="Shu S."/>
            <person name="Yuan Y."/>
            <person name="Wessler S.R."/>
            <person name="Schmutz J."/>
            <person name="Willis J.H."/>
            <person name="Rokhsar D.S."/>
        </authorList>
    </citation>
    <scope>NUCLEOTIDE SEQUENCE [LARGE SCALE GENOMIC DNA]</scope>
    <source>
        <strain evidence="4">cv. DUN x IM62</strain>
    </source>
</reference>
<dbReference type="Proteomes" id="UP000030748">
    <property type="component" value="Unassembled WGS sequence"/>
</dbReference>
<evidence type="ECO:0000256" key="1">
    <source>
        <dbReference type="SAM" id="MobiDB-lite"/>
    </source>
</evidence>
<keyword evidence="4" id="KW-1185">Reference proteome</keyword>
<dbReference type="EMBL" id="KI630171">
    <property type="protein sequence ID" value="EYU46667.1"/>
    <property type="molecule type" value="Genomic_DNA"/>
</dbReference>
<accession>A0A022S1L8</accession>
<proteinExistence type="predicted"/>
<feature type="non-terminal residue" evidence="3">
    <location>
        <position position="1"/>
    </location>
</feature>
<dbReference type="STRING" id="4155.A0A022S1L8"/>
<feature type="compositionally biased region" description="Acidic residues" evidence="1">
    <location>
        <begin position="73"/>
        <end position="96"/>
    </location>
</feature>
<dbReference type="PROSITE" id="PS50833">
    <property type="entry name" value="BRIX"/>
    <property type="match status" value="1"/>
</dbReference>
<evidence type="ECO:0000259" key="2">
    <source>
        <dbReference type="PROSITE" id="PS50833"/>
    </source>
</evidence>
<dbReference type="InterPro" id="IPR007109">
    <property type="entry name" value="Brix"/>
</dbReference>
<sequence>SAIKLQEIGPRMTLHLIKIEEGLCAGPVIFSEFGNYLLFCLIVNHSVHIPCFGKLTYTVGSGVSNTDQKTEEEQLEEEDDGEEEGDEEEEDDEEEE</sequence>
<evidence type="ECO:0000313" key="3">
    <source>
        <dbReference type="EMBL" id="EYU46667.1"/>
    </source>
</evidence>
<organism evidence="3 4">
    <name type="scientific">Erythranthe guttata</name>
    <name type="common">Yellow monkey flower</name>
    <name type="synonym">Mimulus guttatus</name>
    <dbReference type="NCBI Taxonomy" id="4155"/>
    <lineage>
        <taxon>Eukaryota</taxon>
        <taxon>Viridiplantae</taxon>
        <taxon>Streptophyta</taxon>
        <taxon>Embryophyta</taxon>
        <taxon>Tracheophyta</taxon>
        <taxon>Spermatophyta</taxon>
        <taxon>Magnoliopsida</taxon>
        <taxon>eudicotyledons</taxon>
        <taxon>Gunneridae</taxon>
        <taxon>Pentapetalae</taxon>
        <taxon>asterids</taxon>
        <taxon>lamiids</taxon>
        <taxon>Lamiales</taxon>
        <taxon>Phrymaceae</taxon>
        <taxon>Erythranthe</taxon>
    </lineage>
</organism>
<protein>
    <recommendedName>
        <fullName evidence="2">Brix domain-containing protein</fullName>
    </recommendedName>
</protein>
<dbReference type="GO" id="GO:0019843">
    <property type="term" value="F:rRNA binding"/>
    <property type="evidence" value="ECO:0007669"/>
    <property type="project" value="InterPro"/>
</dbReference>
<feature type="domain" description="Brix" evidence="2">
    <location>
        <begin position="1"/>
        <end position="25"/>
    </location>
</feature>
<gene>
    <name evidence="3" type="ORF">MIMGU_mgv1a0152911mg</name>
</gene>
<feature type="region of interest" description="Disordered" evidence="1">
    <location>
        <begin position="62"/>
        <end position="96"/>
    </location>
</feature>